<evidence type="ECO:0000313" key="1">
    <source>
        <dbReference type="EMBL" id="AEA46475.1"/>
    </source>
</evidence>
<protein>
    <submittedName>
        <fullName evidence="1">ThiamineS protein</fullName>
    </submittedName>
</protein>
<dbReference type="KEGG" id="ave:Arcve_0443"/>
<dbReference type="SUPFAM" id="SSF54285">
    <property type="entry name" value="MoaD/ThiS"/>
    <property type="match status" value="1"/>
</dbReference>
<organism evidence="1 2">
    <name type="scientific">Archaeoglobus veneficus (strain DSM 11195 / SNP6)</name>
    <dbReference type="NCBI Taxonomy" id="693661"/>
    <lineage>
        <taxon>Archaea</taxon>
        <taxon>Methanobacteriati</taxon>
        <taxon>Methanobacteriota</taxon>
        <taxon>Archaeoglobi</taxon>
        <taxon>Archaeoglobales</taxon>
        <taxon>Archaeoglobaceae</taxon>
        <taxon>Archaeoglobus</taxon>
    </lineage>
</organism>
<dbReference type="GeneID" id="10393538"/>
<dbReference type="RefSeq" id="WP_013683149.1">
    <property type="nucleotide sequence ID" value="NC_015320.1"/>
</dbReference>
<dbReference type="Proteomes" id="UP000008136">
    <property type="component" value="Chromosome"/>
</dbReference>
<dbReference type="Gene3D" id="3.10.20.30">
    <property type="match status" value="1"/>
</dbReference>
<dbReference type="eggNOG" id="arCOG00535">
    <property type="taxonomic scope" value="Archaea"/>
</dbReference>
<dbReference type="AlphaFoldDB" id="F2KPW8"/>
<dbReference type="InterPro" id="IPR053833">
    <property type="entry name" value="SAMP2"/>
</dbReference>
<dbReference type="InterPro" id="IPR016155">
    <property type="entry name" value="Mopterin_synth/thiamin_S_b"/>
</dbReference>
<evidence type="ECO:0000313" key="2">
    <source>
        <dbReference type="Proteomes" id="UP000008136"/>
    </source>
</evidence>
<dbReference type="HOGENOM" id="CLU_114601_9_3_2"/>
<reference evidence="1 2" key="1">
    <citation type="submission" date="2011-03" db="EMBL/GenBank/DDBJ databases">
        <title>The complete genome of Archaeoglobus veneficus SNP6.</title>
        <authorList>
            <consortium name="US DOE Joint Genome Institute (JGI-PGF)"/>
            <person name="Lucas S."/>
            <person name="Copeland A."/>
            <person name="Lapidus A."/>
            <person name="Bruce D."/>
            <person name="Goodwin L."/>
            <person name="Pitluck S."/>
            <person name="Kyrpides N."/>
            <person name="Mavromatis K."/>
            <person name="Pagani I."/>
            <person name="Ivanova N."/>
            <person name="Mikhailova N."/>
            <person name="Lu M."/>
            <person name="Detter J.C."/>
            <person name="Tapia R."/>
            <person name="Han C."/>
            <person name="Land M."/>
            <person name="Hauser L."/>
            <person name="Markowitz V."/>
            <person name="Cheng J.-F."/>
            <person name="Hugenholtz P."/>
            <person name="Woyke T."/>
            <person name="Wu D."/>
            <person name="Spring S."/>
            <person name="Brambilla E."/>
            <person name="Klenk H.-P."/>
            <person name="Eisen J.A."/>
        </authorList>
    </citation>
    <scope>NUCLEOTIDE SEQUENCE [LARGE SCALE GENOMIC DNA]</scope>
    <source>
        <strain>SNP6</strain>
    </source>
</reference>
<sequence>MNTESLLKVKVKFLGFDKKEDVVEVSRGKTYSALLEEMGVNPETVVVIKDGVPVPVDERVEEGEVTIIRVISGG</sequence>
<accession>F2KPW8</accession>
<dbReference type="InterPro" id="IPR012675">
    <property type="entry name" value="Beta-grasp_dom_sf"/>
</dbReference>
<proteinExistence type="predicted"/>
<dbReference type="Pfam" id="PF21965">
    <property type="entry name" value="SAMP2"/>
    <property type="match status" value="1"/>
</dbReference>
<name>F2KPW8_ARCVS</name>
<dbReference type="STRING" id="693661.Arcve_0443"/>
<keyword evidence="2" id="KW-1185">Reference proteome</keyword>
<dbReference type="EMBL" id="CP002588">
    <property type="protein sequence ID" value="AEA46475.1"/>
    <property type="molecule type" value="Genomic_DNA"/>
</dbReference>
<gene>
    <name evidence="1" type="ordered locus">Arcve_0443</name>
</gene>